<dbReference type="PROSITE" id="PS50280">
    <property type="entry name" value="SET"/>
    <property type="match status" value="1"/>
</dbReference>
<dbReference type="Proteomes" id="UP001642464">
    <property type="component" value="Unassembled WGS sequence"/>
</dbReference>
<dbReference type="InterPro" id="IPR001214">
    <property type="entry name" value="SET_dom"/>
</dbReference>
<evidence type="ECO:0000313" key="2">
    <source>
        <dbReference type="EMBL" id="CAK9041747.1"/>
    </source>
</evidence>
<feature type="non-terminal residue" evidence="2">
    <location>
        <position position="307"/>
    </location>
</feature>
<dbReference type="Pfam" id="PF00856">
    <property type="entry name" value="SET"/>
    <property type="match status" value="1"/>
</dbReference>
<dbReference type="SMART" id="SM00317">
    <property type="entry name" value="SET"/>
    <property type="match status" value="1"/>
</dbReference>
<gene>
    <name evidence="2" type="ORF">SCF082_LOCUS24060</name>
</gene>
<evidence type="ECO:0000313" key="3">
    <source>
        <dbReference type="Proteomes" id="UP001642464"/>
    </source>
</evidence>
<dbReference type="InterPro" id="IPR053105">
    <property type="entry name" value="Class_V-like_SAM-MTase"/>
</dbReference>
<feature type="domain" description="SET" evidence="1">
    <location>
        <begin position="118"/>
        <end position="233"/>
    </location>
</feature>
<dbReference type="CDD" id="cd10522">
    <property type="entry name" value="SET_LegAS4-like"/>
    <property type="match status" value="1"/>
</dbReference>
<evidence type="ECO:0000259" key="1">
    <source>
        <dbReference type="PROSITE" id="PS50280"/>
    </source>
</evidence>
<dbReference type="Gene3D" id="2.170.270.10">
    <property type="entry name" value="SET domain"/>
    <property type="match status" value="1"/>
</dbReference>
<sequence>MVTPLGFLDTHTCEQIGSTEPCVDLWSSLVCLGPFPEEGVCFQDADFQVHYLDRDGLIKLMSCQWAGHLLLEDHRLLHERDLWAFPPPVSPSDPFGRIPSSEDAGCAELLRSGDFLFHHLYVASVGVVDGIDVGLGLFAMAEIPQGTVLGEYTGVLSRRVSEDDGVYGYGLPVVDPDLVINAKDFGNLCRLINHSEDEWNAELITVHHEGMLHVVCRVVSDIVAGQQVLIHYGARYWRVESRCRVQLSRCGQSGRVHELRQRELQHNAGVTSIFQSLKPKLIDRVMEVSVPWSVRPAVIVTRPARCA</sequence>
<protein>
    <submittedName>
        <fullName evidence="2">Histone-lysine N-methyltransferase set-25 (Histone H3-K9 methyltransferase set-25)</fullName>
    </submittedName>
</protein>
<dbReference type="PANTHER" id="PTHR47250">
    <property type="entry name" value="HISTONE-LYSINE N-METHYLTRANSFERASE SET-6"/>
    <property type="match status" value="1"/>
</dbReference>
<comment type="caution">
    <text evidence="2">The sequence shown here is derived from an EMBL/GenBank/DDBJ whole genome shotgun (WGS) entry which is preliminary data.</text>
</comment>
<reference evidence="2 3" key="1">
    <citation type="submission" date="2024-02" db="EMBL/GenBank/DDBJ databases">
        <authorList>
            <person name="Chen Y."/>
            <person name="Shah S."/>
            <person name="Dougan E. K."/>
            <person name="Thang M."/>
            <person name="Chan C."/>
        </authorList>
    </citation>
    <scope>NUCLEOTIDE SEQUENCE [LARGE SCALE GENOMIC DNA]</scope>
</reference>
<proteinExistence type="predicted"/>
<dbReference type="PANTHER" id="PTHR47250:SF3">
    <property type="entry name" value="HISTONE-LYSINE N-METHYLTRANSFERASE SET-6"/>
    <property type="match status" value="1"/>
</dbReference>
<dbReference type="EMBL" id="CAXAMM010017724">
    <property type="protein sequence ID" value="CAK9041747.1"/>
    <property type="molecule type" value="Genomic_DNA"/>
</dbReference>
<keyword evidence="3" id="KW-1185">Reference proteome</keyword>
<dbReference type="SUPFAM" id="SSF82199">
    <property type="entry name" value="SET domain"/>
    <property type="match status" value="1"/>
</dbReference>
<name>A0ABP0LT43_9DINO</name>
<dbReference type="InterPro" id="IPR044427">
    <property type="entry name" value="LegAS4-like_SET"/>
</dbReference>
<dbReference type="InterPro" id="IPR046341">
    <property type="entry name" value="SET_dom_sf"/>
</dbReference>
<organism evidence="2 3">
    <name type="scientific">Durusdinium trenchii</name>
    <dbReference type="NCBI Taxonomy" id="1381693"/>
    <lineage>
        <taxon>Eukaryota</taxon>
        <taxon>Sar</taxon>
        <taxon>Alveolata</taxon>
        <taxon>Dinophyceae</taxon>
        <taxon>Suessiales</taxon>
        <taxon>Symbiodiniaceae</taxon>
        <taxon>Durusdinium</taxon>
    </lineage>
</organism>
<accession>A0ABP0LT43</accession>